<dbReference type="Gene3D" id="3.30.70.360">
    <property type="match status" value="1"/>
</dbReference>
<keyword evidence="14" id="KW-1185">Reference proteome</keyword>
<evidence type="ECO:0000256" key="5">
    <source>
        <dbReference type="ARBA" id="ARBA00011921"/>
    </source>
</evidence>
<dbReference type="NCBIfam" id="TIGR01910">
    <property type="entry name" value="DapE-ArgE"/>
    <property type="match status" value="1"/>
</dbReference>
<dbReference type="InterPro" id="IPR001261">
    <property type="entry name" value="ArgE/DapE_CS"/>
</dbReference>
<sequence>MNNSLNTSPETAHAIIEDPAALLQDLVRIDSVNPGLVPGAAGEAAIASFTASWLESRGFEITRLESTPDRPSIVAVAPGTGNGKTLMFNGHLDTVTLAGYDGSPLEPKIEDGRMYGRGTFDMKAGIAAMMVAAASAAARPHRGDIIVALVADEEFASAGTEEVLRHFTADAAVISEPSHEDIVIAHRGFAWIDVTVHGVAAHGSRPDLGIDAIAKAGRFLTGIDDLARSLQRGPSHSILGRGSIHASLIRGGEELSSYPAQCTISVERRTVPGESADTFESELAAILDGIAATDPDFRYTLARGLERHPFEVPSAEPIVLSVLSAAEAVNGKVPVLRGEPFWTDAALMLEAGIPGLLFGVDGGGAHAATEWIELDSLDRVSRILALTAVNFCN</sequence>
<comment type="cofactor">
    <cofactor evidence="2">
        <name>Zn(2+)</name>
        <dbReference type="ChEBI" id="CHEBI:29105"/>
    </cofactor>
</comment>
<dbReference type="EC" id="3.5.1.18" evidence="5"/>
<dbReference type="PROSITE" id="PS00758">
    <property type="entry name" value="ARGE_DAPE_CPG2_1"/>
    <property type="match status" value="1"/>
</dbReference>
<evidence type="ECO:0000256" key="10">
    <source>
        <dbReference type="ARBA" id="ARBA00023285"/>
    </source>
</evidence>
<keyword evidence="8" id="KW-0378">Hydrolase</keyword>
<dbReference type="InterPro" id="IPR036264">
    <property type="entry name" value="Bact_exopeptidase_dim_dom"/>
</dbReference>
<reference evidence="13 14" key="1">
    <citation type="submission" date="2024-09" db="EMBL/GenBank/DDBJ databases">
        <authorList>
            <person name="Sun Q."/>
            <person name="Mori K."/>
        </authorList>
    </citation>
    <scope>NUCLEOTIDE SEQUENCE [LARGE SCALE GENOMIC DNA]</scope>
    <source>
        <strain evidence="13 14">JCM 1334</strain>
    </source>
</reference>
<evidence type="ECO:0000256" key="1">
    <source>
        <dbReference type="ARBA" id="ARBA00001941"/>
    </source>
</evidence>
<evidence type="ECO:0000256" key="8">
    <source>
        <dbReference type="ARBA" id="ARBA00022801"/>
    </source>
</evidence>
<evidence type="ECO:0000256" key="9">
    <source>
        <dbReference type="ARBA" id="ARBA00022833"/>
    </source>
</evidence>
<evidence type="ECO:0000256" key="2">
    <source>
        <dbReference type="ARBA" id="ARBA00001947"/>
    </source>
</evidence>
<dbReference type="PANTHER" id="PTHR43808">
    <property type="entry name" value="ACETYLORNITHINE DEACETYLASE"/>
    <property type="match status" value="1"/>
</dbReference>
<dbReference type="InterPro" id="IPR011650">
    <property type="entry name" value="Peptidase_M20_dimer"/>
</dbReference>
<keyword evidence="9" id="KW-0862">Zinc</keyword>
<proteinExistence type="inferred from homology"/>
<keyword evidence="10" id="KW-0170">Cobalt</keyword>
<evidence type="ECO:0000256" key="11">
    <source>
        <dbReference type="ARBA" id="ARBA00051301"/>
    </source>
</evidence>
<dbReference type="InterPro" id="IPR002933">
    <property type="entry name" value="Peptidase_M20"/>
</dbReference>
<accession>A0ABV5XVX2</accession>
<evidence type="ECO:0000256" key="4">
    <source>
        <dbReference type="ARBA" id="ARBA00006247"/>
    </source>
</evidence>
<evidence type="ECO:0000313" key="13">
    <source>
        <dbReference type="EMBL" id="MFB9818906.1"/>
    </source>
</evidence>
<feature type="domain" description="Peptidase M20 dimerisation" evidence="12">
    <location>
        <begin position="184"/>
        <end position="291"/>
    </location>
</feature>
<evidence type="ECO:0000256" key="7">
    <source>
        <dbReference type="ARBA" id="ARBA00022723"/>
    </source>
</evidence>
<dbReference type="Proteomes" id="UP001589702">
    <property type="component" value="Unassembled WGS sequence"/>
</dbReference>
<dbReference type="InterPro" id="IPR010182">
    <property type="entry name" value="ArgE/DapE"/>
</dbReference>
<organism evidence="13 14">
    <name type="scientific">Arthrobacter ramosus</name>
    <dbReference type="NCBI Taxonomy" id="1672"/>
    <lineage>
        <taxon>Bacteria</taxon>
        <taxon>Bacillati</taxon>
        <taxon>Actinomycetota</taxon>
        <taxon>Actinomycetes</taxon>
        <taxon>Micrococcales</taxon>
        <taxon>Micrococcaceae</taxon>
        <taxon>Arthrobacter</taxon>
    </lineage>
</organism>
<evidence type="ECO:0000313" key="14">
    <source>
        <dbReference type="Proteomes" id="UP001589702"/>
    </source>
</evidence>
<keyword evidence="7" id="KW-0479">Metal-binding</keyword>
<dbReference type="Pfam" id="PF01546">
    <property type="entry name" value="Peptidase_M20"/>
    <property type="match status" value="1"/>
</dbReference>
<comment type="catalytic activity">
    <reaction evidence="11">
        <text>N-succinyl-(2S,6S)-2,6-diaminopimelate + H2O = (2S,6S)-2,6-diaminopimelate + succinate</text>
        <dbReference type="Rhea" id="RHEA:22608"/>
        <dbReference type="ChEBI" id="CHEBI:15377"/>
        <dbReference type="ChEBI" id="CHEBI:30031"/>
        <dbReference type="ChEBI" id="CHEBI:57609"/>
        <dbReference type="ChEBI" id="CHEBI:58087"/>
        <dbReference type="EC" id="3.5.1.18"/>
    </reaction>
</comment>
<dbReference type="Pfam" id="PF07687">
    <property type="entry name" value="M20_dimer"/>
    <property type="match status" value="1"/>
</dbReference>
<evidence type="ECO:0000259" key="12">
    <source>
        <dbReference type="Pfam" id="PF07687"/>
    </source>
</evidence>
<dbReference type="SUPFAM" id="SSF53187">
    <property type="entry name" value="Zn-dependent exopeptidases"/>
    <property type="match status" value="1"/>
</dbReference>
<evidence type="ECO:0000256" key="3">
    <source>
        <dbReference type="ARBA" id="ARBA00005130"/>
    </source>
</evidence>
<comment type="caution">
    <text evidence="13">The sequence shown here is derived from an EMBL/GenBank/DDBJ whole genome shotgun (WGS) entry which is preliminary data.</text>
</comment>
<dbReference type="RefSeq" id="WP_344787297.1">
    <property type="nucleotide sequence ID" value="NZ_BAAAWN010000001.1"/>
</dbReference>
<comment type="cofactor">
    <cofactor evidence="1">
        <name>Co(2+)</name>
        <dbReference type="ChEBI" id="CHEBI:48828"/>
    </cofactor>
</comment>
<name>A0ABV5XVX2_ARTRM</name>
<dbReference type="Gene3D" id="3.40.630.10">
    <property type="entry name" value="Zn peptidases"/>
    <property type="match status" value="2"/>
</dbReference>
<comment type="pathway">
    <text evidence="3">Amino-acid biosynthesis; L-lysine biosynthesis via DAP pathway; LL-2,6-diaminopimelate from (S)-tetrahydrodipicolinate (succinylase route): step 3/3.</text>
</comment>
<evidence type="ECO:0000256" key="6">
    <source>
        <dbReference type="ARBA" id="ARBA00016853"/>
    </source>
</evidence>
<dbReference type="InterPro" id="IPR050072">
    <property type="entry name" value="Peptidase_M20A"/>
</dbReference>
<gene>
    <name evidence="13" type="ORF">ACFFP1_05265</name>
</gene>
<dbReference type="PANTHER" id="PTHR43808:SF25">
    <property type="entry name" value="PEPTIDASE M20 DIMERISATION DOMAIN-CONTAINING PROTEIN"/>
    <property type="match status" value="1"/>
</dbReference>
<protein>
    <recommendedName>
        <fullName evidence="6">Probable succinyl-diaminopimelate desuccinylase</fullName>
        <ecNumber evidence="5">3.5.1.18</ecNumber>
    </recommendedName>
</protein>
<dbReference type="SUPFAM" id="SSF55031">
    <property type="entry name" value="Bacterial exopeptidase dimerisation domain"/>
    <property type="match status" value="1"/>
</dbReference>
<comment type="similarity">
    <text evidence="4">Belongs to the peptidase M20A family.</text>
</comment>
<dbReference type="EMBL" id="JBHMBC010000007">
    <property type="protein sequence ID" value="MFB9818906.1"/>
    <property type="molecule type" value="Genomic_DNA"/>
</dbReference>